<gene>
    <name evidence="2" type="ORF">CTEN210_18405</name>
</gene>
<evidence type="ECO:0000313" key="3">
    <source>
        <dbReference type="Proteomes" id="UP001054902"/>
    </source>
</evidence>
<protein>
    <recommendedName>
        <fullName evidence="1">Helicase-associated domain-containing protein</fullName>
    </recommendedName>
</protein>
<dbReference type="Proteomes" id="UP001054902">
    <property type="component" value="Unassembled WGS sequence"/>
</dbReference>
<feature type="domain" description="Helicase-associated" evidence="1">
    <location>
        <begin position="141"/>
        <end position="202"/>
    </location>
</feature>
<evidence type="ECO:0000313" key="2">
    <source>
        <dbReference type="EMBL" id="GFH61929.1"/>
    </source>
</evidence>
<feature type="domain" description="Helicase-associated" evidence="1">
    <location>
        <begin position="280"/>
        <end position="340"/>
    </location>
</feature>
<accession>A0AAD3DCH3</accession>
<sequence length="545" mass="64495">MQPDNNLIWLNRLQELLEHKKRYGHCDVQATYDNQTLFQWVKQQRDDYAKLNMSEENIKMLNAIGFDWKVSREKMWLDNFEQLKGYKERYGDCNVSVRYKENQPLGKWVYTQRSQYKQSKLSDERIKILNSIGFRWTAPYDKIWENQLEALKVYKSKRGHFNVPGKYKENQSLATWVEYQRSQFKLSKLSEERVNMLNAIGFDWTAPTRDSAWSYNFDQLKLYKSTHGDCNVPARYKENRPLGTWVYTQRSRYKLSKLSDERIARLNSIGFDWTIKVSKENTWSDKFEQLEQYKSKYGDCNVLYDDENKPLANWVYKQRSQYKHFKLSNEKIARLNSIGFNWTVSDKWQDKIEALKKYTFKHGDCKLPAKHDGNQSLPNQNMLKGHFTLLTKERMELLDSTGFVSSMRQPKINVTSEKNRIEHAIGNDIDTDQEESETEQNNEQIVTYDHVAPIRTETGAKTIELEHTVGNKIDSEQQDDHKHIAIETSSRDLKEKNTTKEKGETSCKRSLQDRIQVLCKLSIMFQQEKDAIYADMKRRKLGNSV</sequence>
<feature type="domain" description="Helicase-associated" evidence="1">
    <location>
        <begin position="73"/>
        <end position="134"/>
    </location>
</feature>
<organism evidence="2 3">
    <name type="scientific">Chaetoceros tenuissimus</name>
    <dbReference type="NCBI Taxonomy" id="426638"/>
    <lineage>
        <taxon>Eukaryota</taxon>
        <taxon>Sar</taxon>
        <taxon>Stramenopiles</taxon>
        <taxon>Ochrophyta</taxon>
        <taxon>Bacillariophyta</taxon>
        <taxon>Coscinodiscophyceae</taxon>
        <taxon>Chaetocerotophycidae</taxon>
        <taxon>Chaetocerotales</taxon>
        <taxon>Chaetocerotaceae</taxon>
        <taxon>Chaetoceros</taxon>
    </lineage>
</organism>
<feature type="domain" description="Helicase-associated" evidence="1">
    <location>
        <begin position="9"/>
        <end position="66"/>
    </location>
</feature>
<dbReference type="Gene3D" id="6.10.140.530">
    <property type="match status" value="5"/>
</dbReference>
<dbReference type="AlphaFoldDB" id="A0AAD3DCH3"/>
<dbReference type="PANTHER" id="PTHR33418:SF1">
    <property type="entry name" value="HELICASE-ASSOCIATED DOMAIN-CONTAINING PROTEIN"/>
    <property type="match status" value="1"/>
</dbReference>
<reference evidence="2 3" key="1">
    <citation type="journal article" date="2021" name="Sci. Rep.">
        <title>The genome of the diatom Chaetoceros tenuissimus carries an ancient integrated fragment of an extant virus.</title>
        <authorList>
            <person name="Hongo Y."/>
            <person name="Kimura K."/>
            <person name="Takaki Y."/>
            <person name="Yoshida Y."/>
            <person name="Baba S."/>
            <person name="Kobayashi G."/>
            <person name="Nagasaki K."/>
            <person name="Hano T."/>
            <person name="Tomaru Y."/>
        </authorList>
    </citation>
    <scope>NUCLEOTIDE SEQUENCE [LARGE SCALE GENOMIC DNA]</scope>
    <source>
        <strain evidence="2 3">NIES-3715</strain>
    </source>
</reference>
<keyword evidence="3" id="KW-1185">Reference proteome</keyword>
<proteinExistence type="predicted"/>
<comment type="caution">
    <text evidence="2">The sequence shown here is derived from an EMBL/GenBank/DDBJ whole genome shotgun (WGS) entry which is preliminary data.</text>
</comment>
<feature type="domain" description="Helicase-associated" evidence="1">
    <location>
        <begin position="210"/>
        <end position="271"/>
    </location>
</feature>
<dbReference type="InterPro" id="IPR005114">
    <property type="entry name" value="Helicase_assoc"/>
</dbReference>
<evidence type="ECO:0000259" key="1">
    <source>
        <dbReference type="Pfam" id="PF03457"/>
    </source>
</evidence>
<dbReference type="PANTHER" id="PTHR33418">
    <property type="entry name" value="HELICASE-ASSOCIATED"/>
    <property type="match status" value="1"/>
</dbReference>
<dbReference type="EMBL" id="BLLK01000075">
    <property type="protein sequence ID" value="GFH61929.1"/>
    <property type="molecule type" value="Genomic_DNA"/>
</dbReference>
<name>A0AAD3DCH3_9STRA</name>
<dbReference type="Pfam" id="PF03457">
    <property type="entry name" value="HA"/>
    <property type="match status" value="5"/>
</dbReference>